<dbReference type="GO" id="GO:0030170">
    <property type="term" value="F:pyridoxal phosphate binding"/>
    <property type="evidence" value="ECO:0007669"/>
    <property type="project" value="TreeGrafter"/>
</dbReference>
<dbReference type="GO" id="GO:0000271">
    <property type="term" value="P:polysaccharide biosynthetic process"/>
    <property type="evidence" value="ECO:0007669"/>
    <property type="project" value="TreeGrafter"/>
</dbReference>
<dbReference type="GO" id="GO:0008483">
    <property type="term" value="F:transaminase activity"/>
    <property type="evidence" value="ECO:0007669"/>
    <property type="project" value="UniProtKB-KW"/>
</dbReference>
<evidence type="ECO:0000256" key="5">
    <source>
        <dbReference type="RuleBase" id="RU004508"/>
    </source>
</evidence>
<feature type="modified residue" description="N6-(pyridoxal phosphate)lysine" evidence="4">
    <location>
        <position position="181"/>
    </location>
</feature>
<dbReference type="Pfam" id="PF01041">
    <property type="entry name" value="DegT_DnrJ_EryC1"/>
    <property type="match status" value="1"/>
</dbReference>
<dbReference type="Proteomes" id="UP001152599">
    <property type="component" value="Unassembled WGS sequence"/>
</dbReference>
<keyword evidence="6" id="KW-0808">Transferase</keyword>
<evidence type="ECO:0000313" key="6">
    <source>
        <dbReference type="EMBL" id="MDG4944784.1"/>
    </source>
</evidence>
<reference evidence="6" key="1">
    <citation type="submission" date="2022-07" db="EMBL/GenBank/DDBJ databases">
        <title>Description and genome-wide analysis of Profundicola chukchiensis gen. nov., sp. nov., marine bacteria isolated from bottom sediments of the Chukchi Sea.</title>
        <authorList>
            <person name="Romanenko L."/>
            <person name="Otstavnykh N."/>
            <person name="Kurilenko V."/>
            <person name="Eremeev V."/>
            <person name="Velansky P."/>
            <person name="Mikhailov V."/>
            <person name="Isaeva M."/>
        </authorList>
    </citation>
    <scope>NUCLEOTIDE SEQUENCE</scope>
    <source>
        <strain evidence="6">KMM 9713</strain>
    </source>
</reference>
<dbReference type="InterPro" id="IPR000653">
    <property type="entry name" value="DegT/StrS_aminotransferase"/>
</dbReference>
<comment type="similarity">
    <text evidence="2 5">Belongs to the DegT/DnrJ/EryC1 family.</text>
</comment>
<dbReference type="Gene3D" id="3.40.640.10">
    <property type="entry name" value="Type I PLP-dependent aspartate aminotransferase-like (Major domain)"/>
    <property type="match status" value="1"/>
</dbReference>
<proteinExistence type="inferred from homology"/>
<dbReference type="AlphaFoldDB" id="A0A9X4N1Q7"/>
<dbReference type="InterPro" id="IPR015421">
    <property type="entry name" value="PyrdxlP-dep_Trfase_major"/>
</dbReference>
<organism evidence="6 7">
    <name type="scientific">Profundicola chukchiensis</name>
    <dbReference type="NCBI Taxonomy" id="2961959"/>
    <lineage>
        <taxon>Bacteria</taxon>
        <taxon>Pseudomonadati</taxon>
        <taxon>Bacteroidota</taxon>
        <taxon>Flavobacteriia</taxon>
        <taxon>Flavobacteriales</taxon>
        <taxon>Weeksellaceae</taxon>
        <taxon>Profundicola</taxon>
    </lineage>
</organism>
<evidence type="ECO:0000313" key="7">
    <source>
        <dbReference type="Proteomes" id="UP001152599"/>
    </source>
</evidence>
<keyword evidence="1 4" id="KW-0663">Pyridoxal phosphate</keyword>
<dbReference type="PANTHER" id="PTHR30244:SF9">
    <property type="entry name" value="PROTEIN RV3402C"/>
    <property type="match status" value="1"/>
</dbReference>
<dbReference type="PANTHER" id="PTHR30244">
    <property type="entry name" value="TRANSAMINASE"/>
    <property type="match status" value="1"/>
</dbReference>
<evidence type="ECO:0000256" key="2">
    <source>
        <dbReference type="ARBA" id="ARBA00037999"/>
    </source>
</evidence>
<feature type="active site" description="Proton acceptor" evidence="3">
    <location>
        <position position="181"/>
    </location>
</feature>
<keyword evidence="6" id="KW-0032">Aminotransferase</keyword>
<protein>
    <submittedName>
        <fullName evidence="6">DegT/DnrJ/EryC1/StrS family aminotransferase</fullName>
    </submittedName>
</protein>
<keyword evidence="7" id="KW-1185">Reference proteome</keyword>
<evidence type="ECO:0000256" key="3">
    <source>
        <dbReference type="PIRSR" id="PIRSR000390-1"/>
    </source>
</evidence>
<gene>
    <name evidence="6" type="ORF">NMK71_00005</name>
</gene>
<evidence type="ECO:0000256" key="1">
    <source>
        <dbReference type="ARBA" id="ARBA00022898"/>
    </source>
</evidence>
<dbReference type="SUPFAM" id="SSF53383">
    <property type="entry name" value="PLP-dependent transferases"/>
    <property type="match status" value="1"/>
</dbReference>
<dbReference type="CDD" id="cd00616">
    <property type="entry name" value="AHBA_syn"/>
    <property type="match status" value="1"/>
</dbReference>
<name>A0A9X4N1Q7_9FLAO</name>
<dbReference type="PIRSF" id="PIRSF000390">
    <property type="entry name" value="PLP_StrS"/>
    <property type="match status" value="1"/>
</dbReference>
<dbReference type="EMBL" id="JANCMU010000001">
    <property type="protein sequence ID" value="MDG4944784.1"/>
    <property type="molecule type" value="Genomic_DNA"/>
</dbReference>
<sequence>MINVTKSFIPSMEEFTSYLQPAFTQHWLTNRGDLTIQLENKLKSYLQVSNITLTANGTLPIQIAIKALKLKGEIITTPFSFVATTTTILWENCTPVFVDIEEDYLTIDPKKIEQAITDKTSAILATHIFGNPCDIDAIQEIADKYNLKVIYDGAHAFGVKYKGKSIFEYGDVSTCSFHATKLMHTGEGGAFFSKDFYLQKSMYFHHNFGHNGPYNFNGIGINAKMSELHAAMGLAVFDHLESIISKRKSAVALYIEKLNKSTLSLLKIRPETQWNYHYFPILFPSEKDLLIAVKKLKNNYIYPRRYFYPSLNTLPYLNYQKMEISEDISSRILCLPLSSEISEQEINQICNLII</sequence>
<accession>A0A9X4N1Q7</accession>
<dbReference type="InterPro" id="IPR015424">
    <property type="entry name" value="PyrdxlP-dep_Trfase"/>
</dbReference>
<evidence type="ECO:0000256" key="4">
    <source>
        <dbReference type="PIRSR" id="PIRSR000390-2"/>
    </source>
</evidence>
<comment type="caution">
    <text evidence="6">The sequence shown here is derived from an EMBL/GenBank/DDBJ whole genome shotgun (WGS) entry which is preliminary data.</text>
</comment>